<dbReference type="OrthoDB" id="9807937at2"/>
<dbReference type="InterPro" id="IPR000620">
    <property type="entry name" value="EamA_dom"/>
</dbReference>
<dbReference type="RefSeq" id="WP_076529982.1">
    <property type="nucleotide sequence ID" value="NZ_BMEH01000002.1"/>
</dbReference>
<dbReference type="Gene3D" id="1.10.3730.20">
    <property type="match status" value="1"/>
</dbReference>
<dbReference type="Pfam" id="PF00892">
    <property type="entry name" value="EamA"/>
    <property type="match status" value="2"/>
</dbReference>
<reference evidence="3 4" key="1">
    <citation type="submission" date="2017-01" db="EMBL/GenBank/DDBJ databases">
        <authorList>
            <person name="Mah S.A."/>
            <person name="Swanson W.J."/>
            <person name="Moy G.W."/>
            <person name="Vacquier V.D."/>
        </authorList>
    </citation>
    <scope>NUCLEOTIDE SEQUENCE [LARGE SCALE GENOMIC DNA]</scope>
    <source>
        <strain evidence="3 4">DSM 26375</strain>
    </source>
</reference>
<keyword evidence="1" id="KW-1133">Transmembrane helix</keyword>
<protein>
    <submittedName>
        <fullName evidence="3">EamA domain-containing membrane protein RarD</fullName>
    </submittedName>
</protein>
<accession>A0A1N7MM45</accession>
<feature type="domain" description="EamA" evidence="2">
    <location>
        <begin position="155"/>
        <end position="280"/>
    </location>
</feature>
<proteinExistence type="predicted"/>
<dbReference type="Proteomes" id="UP000186141">
    <property type="component" value="Unassembled WGS sequence"/>
</dbReference>
<dbReference type="SUPFAM" id="SSF103481">
    <property type="entry name" value="Multidrug resistance efflux transporter EmrE"/>
    <property type="match status" value="2"/>
</dbReference>
<dbReference type="GO" id="GO:0016020">
    <property type="term" value="C:membrane"/>
    <property type="evidence" value="ECO:0007669"/>
    <property type="project" value="InterPro"/>
</dbReference>
<name>A0A1N7MM45_9RHOB</name>
<feature type="transmembrane region" description="Helical" evidence="1">
    <location>
        <begin position="75"/>
        <end position="95"/>
    </location>
</feature>
<keyword evidence="1" id="KW-0812">Transmembrane</keyword>
<organism evidence="3 4">
    <name type="scientific">Gemmobacter megaterium</name>
    <dbReference type="NCBI Taxonomy" id="1086013"/>
    <lineage>
        <taxon>Bacteria</taxon>
        <taxon>Pseudomonadati</taxon>
        <taxon>Pseudomonadota</taxon>
        <taxon>Alphaproteobacteria</taxon>
        <taxon>Rhodobacterales</taxon>
        <taxon>Paracoccaceae</taxon>
        <taxon>Gemmobacter</taxon>
    </lineage>
</organism>
<sequence>MTAADNRAGIWLMIGAVASFTVQDGLSRHLAGEYTVWQTIMIRYWFFAAFVLLLAWRQPLGFRAAVRTRQPGLNLARAVLHISEICVIVASFTLIGLINTHALFAVCPLIIAALAGPVLGERVGLARWLAIGAGFCGILIILRPGSDLFSPLAVLPLASAALFALYSVLTRLATRTEPSFVAFFWSGILGAAMMTAIGIWFWQPMPLAHWGLTVANGLVAILSNWLIIRCYTRAEANVVQPFAYLQLVFVMLMGVVVFGEPLEAATLIGAAIVVGAGLMTVMRIGRRQTQGA</sequence>
<feature type="transmembrane region" description="Helical" evidence="1">
    <location>
        <begin position="101"/>
        <end position="118"/>
    </location>
</feature>
<dbReference type="InterPro" id="IPR037185">
    <property type="entry name" value="EmrE-like"/>
</dbReference>
<evidence type="ECO:0000313" key="4">
    <source>
        <dbReference type="Proteomes" id="UP000186141"/>
    </source>
</evidence>
<feature type="transmembrane region" description="Helical" evidence="1">
    <location>
        <begin position="148"/>
        <end position="169"/>
    </location>
</feature>
<dbReference type="AlphaFoldDB" id="A0A1N7MM45"/>
<evidence type="ECO:0000259" key="2">
    <source>
        <dbReference type="Pfam" id="PF00892"/>
    </source>
</evidence>
<keyword evidence="1" id="KW-0472">Membrane</keyword>
<feature type="transmembrane region" description="Helical" evidence="1">
    <location>
        <begin position="239"/>
        <end position="258"/>
    </location>
</feature>
<feature type="transmembrane region" description="Helical" evidence="1">
    <location>
        <begin position="208"/>
        <end position="227"/>
    </location>
</feature>
<dbReference type="EMBL" id="FTOT01000002">
    <property type="protein sequence ID" value="SIS87102.1"/>
    <property type="molecule type" value="Genomic_DNA"/>
</dbReference>
<feature type="transmembrane region" description="Helical" evidence="1">
    <location>
        <begin position="264"/>
        <end position="282"/>
    </location>
</feature>
<feature type="domain" description="EamA" evidence="2">
    <location>
        <begin position="8"/>
        <end position="142"/>
    </location>
</feature>
<feature type="transmembrane region" description="Helical" evidence="1">
    <location>
        <begin position="36"/>
        <end position="55"/>
    </location>
</feature>
<dbReference type="PANTHER" id="PTHR22911">
    <property type="entry name" value="ACYL-MALONYL CONDENSING ENZYME-RELATED"/>
    <property type="match status" value="1"/>
</dbReference>
<keyword evidence="4" id="KW-1185">Reference proteome</keyword>
<dbReference type="PANTHER" id="PTHR22911:SF103">
    <property type="entry name" value="BLR2811 PROTEIN"/>
    <property type="match status" value="1"/>
</dbReference>
<gene>
    <name evidence="3" type="ORF">SAMN05421774_102795</name>
</gene>
<feature type="transmembrane region" description="Helical" evidence="1">
    <location>
        <begin position="125"/>
        <end position="142"/>
    </location>
</feature>
<dbReference type="STRING" id="1086013.SAMN05421774_102795"/>
<feature type="transmembrane region" description="Helical" evidence="1">
    <location>
        <begin position="181"/>
        <end position="202"/>
    </location>
</feature>
<evidence type="ECO:0000313" key="3">
    <source>
        <dbReference type="EMBL" id="SIS87102.1"/>
    </source>
</evidence>
<evidence type="ECO:0000256" key="1">
    <source>
        <dbReference type="SAM" id="Phobius"/>
    </source>
</evidence>